<dbReference type="RefSeq" id="WP_126698267.1">
    <property type="nucleotide sequence ID" value="NZ_RWKW01000014.1"/>
</dbReference>
<dbReference type="CDD" id="cd01948">
    <property type="entry name" value="EAL"/>
    <property type="match status" value="1"/>
</dbReference>
<protein>
    <submittedName>
        <fullName evidence="3">EAL domain-containing protein</fullName>
    </submittedName>
</protein>
<dbReference type="NCBIfam" id="TIGR00254">
    <property type="entry name" value="GGDEF"/>
    <property type="match status" value="1"/>
</dbReference>
<evidence type="ECO:0000313" key="4">
    <source>
        <dbReference type="Proteomes" id="UP000278398"/>
    </source>
</evidence>
<accession>A0A3S0A2W2</accession>
<dbReference type="Pfam" id="PF00563">
    <property type="entry name" value="EAL"/>
    <property type="match status" value="1"/>
</dbReference>
<dbReference type="Gene3D" id="3.20.20.450">
    <property type="entry name" value="EAL domain"/>
    <property type="match status" value="1"/>
</dbReference>
<evidence type="ECO:0000259" key="1">
    <source>
        <dbReference type="PROSITE" id="PS50883"/>
    </source>
</evidence>
<comment type="caution">
    <text evidence="3">The sequence shown here is derived from an EMBL/GenBank/DDBJ whole genome shotgun (WGS) entry which is preliminary data.</text>
</comment>
<dbReference type="InterPro" id="IPR043128">
    <property type="entry name" value="Rev_trsase/Diguanyl_cyclase"/>
</dbReference>
<sequence>MRTAALGIARLEEAADVGMTDLLTGLGNDRRFLAKIRRLINDRAADPAPFVVGIIDLDGFKPINDLFGRGCGDEILRQAAMRLRAATDDRCSIVRLGADEFGFLLPLTFSEAAATEQARILIEVLSAPYDLGERSARLSASVGCALYFTAAEAAEDLILKAESALYDAKRTGRGKVVVYSQEIEDKARRVTGIEQALRRAVAAGEVEPWFQPIVSLSTRQVLGYEALARWTDRDLGVVSPAEFIPIAEERGFIGQLSQVLLCKAARAAVDWPEEVSLSFNLSPSQLVDQNTSEQVLTILRDTGLPPSRLQIEITETGMMCEPASAEKIVEDLRAAGIRIALDDFGTGQSSLGRLRQLHFDTIKIDQAFVASMLADAPTQHILRAILDMCRGLQKDVVAEGIECEDQAARLAAFGCQKGQGYLFGRPMRADATAAHVHGYAASARAAFA</sequence>
<dbReference type="PROSITE" id="PS50883">
    <property type="entry name" value="EAL"/>
    <property type="match status" value="1"/>
</dbReference>
<evidence type="ECO:0000313" key="3">
    <source>
        <dbReference type="EMBL" id="RST87609.1"/>
    </source>
</evidence>
<organism evidence="3 4">
    <name type="scientific">Aquibium carbonis</name>
    <dbReference type="NCBI Taxonomy" id="2495581"/>
    <lineage>
        <taxon>Bacteria</taxon>
        <taxon>Pseudomonadati</taxon>
        <taxon>Pseudomonadota</taxon>
        <taxon>Alphaproteobacteria</taxon>
        <taxon>Hyphomicrobiales</taxon>
        <taxon>Phyllobacteriaceae</taxon>
        <taxon>Aquibium</taxon>
    </lineage>
</organism>
<dbReference type="OrthoDB" id="9814202at2"/>
<name>A0A3S0A2W2_9HYPH</name>
<reference evidence="3 4" key="1">
    <citation type="submission" date="2018-12" db="EMBL/GenBank/DDBJ databases">
        <title>Mesorhizobium carbonis sp. nov., isolated from coal mine water.</title>
        <authorList>
            <person name="Xin W."/>
            <person name="Xu Z."/>
            <person name="Xiang F."/>
            <person name="Zhang J."/>
            <person name="Xi L."/>
            <person name="Liu J."/>
        </authorList>
    </citation>
    <scope>NUCLEOTIDE SEQUENCE [LARGE SCALE GENOMIC DNA]</scope>
    <source>
        <strain evidence="3 4">B2.3</strain>
    </source>
</reference>
<dbReference type="EMBL" id="RWKW01000014">
    <property type="protein sequence ID" value="RST87609.1"/>
    <property type="molecule type" value="Genomic_DNA"/>
</dbReference>
<dbReference type="InterPro" id="IPR050706">
    <property type="entry name" value="Cyclic-di-GMP_PDE-like"/>
</dbReference>
<dbReference type="Pfam" id="PF00990">
    <property type="entry name" value="GGDEF"/>
    <property type="match status" value="1"/>
</dbReference>
<evidence type="ECO:0000259" key="2">
    <source>
        <dbReference type="PROSITE" id="PS50887"/>
    </source>
</evidence>
<dbReference type="SMART" id="SM00052">
    <property type="entry name" value="EAL"/>
    <property type="match status" value="1"/>
</dbReference>
<dbReference type="AlphaFoldDB" id="A0A3S0A2W2"/>
<dbReference type="InterPro" id="IPR000160">
    <property type="entry name" value="GGDEF_dom"/>
</dbReference>
<dbReference type="InterPro" id="IPR029787">
    <property type="entry name" value="Nucleotide_cyclase"/>
</dbReference>
<gene>
    <name evidence="3" type="ORF">EJC49_04475</name>
</gene>
<dbReference type="InterPro" id="IPR035919">
    <property type="entry name" value="EAL_sf"/>
</dbReference>
<dbReference type="InterPro" id="IPR001633">
    <property type="entry name" value="EAL_dom"/>
</dbReference>
<dbReference type="Gene3D" id="3.30.70.270">
    <property type="match status" value="1"/>
</dbReference>
<dbReference type="Proteomes" id="UP000278398">
    <property type="component" value="Unassembled WGS sequence"/>
</dbReference>
<proteinExistence type="predicted"/>
<feature type="domain" description="GGDEF" evidence="2">
    <location>
        <begin position="48"/>
        <end position="181"/>
    </location>
</feature>
<dbReference type="GO" id="GO:0071111">
    <property type="term" value="F:cyclic-guanylate-specific phosphodiesterase activity"/>
    <property type="evidence" value="ECO:0007669"/>
    <property type="project" value="InterPro"/>
</dbReference>
<dbReference type="PANTHER" id="PTHR33121:SF71">
    <property type="entry name" value="OXYGEN SENSOR PROTEIN DOSP"/>
    <property type="match status" value="1"/>
</dbReference>
<dbReference type="SMART" id="SM00267">
    <property type="entry name" value="GGDEF"/>
    <property type="match status" value="1"/>
</dbReference>
<dbReference type="CDD" id="cd01949">
    <property type="entry name" value="GGDEF"/>
    <property type="match status" value="1"/>
</dbReference>
<dbReference type="SUPFAM" id="SSF141868">
    <property type="entry name" value="EAL domain-like"/>
    <property type="match status" value="1"/>
</dbReference>
<dbReference type="PROSITE" id="PS50887">
    <property type="entry name" value="GGDEF"/>
    <property type="match status" value="1"/>
</dbReference>
<dbReference type="SUPFAM" id="SSF55073">
    <property type="entry name" value="Nucleotide cyclase"/>
    <property type="match status" value="1"/>
</dbReference>
<keyword evidence="4" id="KW-1185">Reference proteome</keyword>
<feature type="domain" description="EAL" evidence="1">
    <location>
        <begin position="190"/>
        <end position="440"/>
    </location>
</feature>
<dbReference type="PANTHER" id="PTHR33121">
    <property type="entry name" value="CYCLIC DI-GMP PHOSPHODIESTERASE PDEF"/>
    <property type="match status" value="1"/>
</dbReference>